<reference evidence="4" key="1">
    <citation type="submission" date="2016-06" db="UniProtKB">
        <authorList>
            <consortium name="WormBaseParasite"/>
        </authorList>
    </citation>
    <scope>IDENTIFICATION</scope>
</reference>
<organism evidence="4">
    <name type="scientific">Schistocephalus solidus</name>
    <name type="common">Tapeworm</name>
    <dbReference type="NCBI Taxonomy" id="70667"/>
    <lineage>
        <taxon>Eukaryota</taxon>
        <taxon>Metazoa</taxon>
        <taxon>Spiralia</taxon>
        <taxon>Lophotrochozoa</taxon>
        <taxon>Platyhelminthes</taxon>
        <taxon>Cestoda</taxon>
        <taxon>Eucestoda</taxon>
        <taxon>Diphyllobothriidea</taxon>
        <taxon>Diphyllobothriidae</taxon>
        <taxon>Schistocephalus</taxon>
    </lineage>
</organism>
<sequence length="320" mass="33937">MSWYHCDSSSSRLDATSSPQLVPSTSISSAQLPALSLGLPAPQPLFPLVRVVIGLLAGLEVSWASSLAPKIPFRGLPSLTSSDPNDPTSPVQVALGVFPLLLVDFSHRRVDPSSPLYRATSFLLSLILPICHFGDVRQAADMLAASTTSKGGEDCDGSSSVQPLPPLDCLLSRLTPRELAASLSDIRRNLRLRAGFDWFHRTSPARNTAPPPNPPPFITPGLLIALGQSHLMETPGIPDAFGGLLRSMLLCQFRAPTVSARIEAIFDRRECDIISGSSGAPGANGSVNEVAQEGDPSAEPLAEGLEEIDVDGEMMIVIDS</sequence>
<evidence type="ECO:0000313" key="4">
    <source>
        <dbReference type="WBParaSite" id="SSLN_0001599101-mRNA-1"/>
    </source>
</evidence>
<proteinExistence type="predicted"/>
<feature type="compositionally biased region" description="Low complexity" evidence="1">
    <location>
        <begin position="277"/>
        <end position="286"/>
    </location>
</feature>
<reference evidence="2 3" key="2">
    <citation type="submission" date="2018-11" db="EMBL/GenBank/DDBJ databases">
        <authorList>
            <consortium name="Pathogen Informatics"/>
        </authorList>
    </citation>
    <scope>NUCLEOTIDE SEQUENCE [LARGE SCALE GENOMIC DNA]</scope>
    <source>
        <strain evidence="2 3">NST_G2</strain>
    </source>
</reference>
<gene>
    <name evidence="2" type="ORF">SSLN_LOCUS15414</name>
</gene>
<dbReference type="STRING" id="70667.A0A183TG16"/>
<evidence type="ECO:0000313" key="2">
    <source>
        <dbReference type="EMBL" id="VDM01800.1"/>
    </source>
</evidence>
<evidence type="ECO:0000313" key="3">
    <source>
        <dbReference type="Proteomes" id="UP000275846"/>
    </source>
</evidence>
<name>A0A183TG16_SCHSO</name>
<accession>A0A183TG16</accession>
<keyword evidence="3" id="KW-1185">Reference proteome</keyword>
<evidence type="ECO:0000256" key="1">
    <source>
        <dbReference type="SAM" id="MobiDB-lite"/>
    </source>
</evidence>
<dbReference type="EMBL" id="UYSU01039920">
    <property type="protein sequence ID" value="VDM01800.1"/>
    <property type="molecule type" value="Genomic_DNA"/>
</dbReference>
<dbReference type="WBParaSite" id="SSLN_0001599101-mRNA-1">
    <property type="protein sequence ID" value="SSLN_0001599101-mRNA-1"/>
    <property type="gene ID" value="SSLN_0001599101"/>
</dbReference>
<feature type="region of interest" description="Disordered" evidence="1">
    <location>
        <begin position="277"/>
        <end position="297"/>
    </location>
</feature>
<protein>
    <submittedName>
        <fullName evidence="4">Anaphase-promoting complex subunit 1</fullName>
    </submittedName>
</protein>
<dbReference type="Proteomes" id="UP000275846">
    <property type="component" value="Unassembled WGS sequence"/>
</dbReference>
<dbReference type="AlphaFoldDB" id="A0A183TG16"/>
<dbReference type="OrthoDB" id="6249863at2759"/>